<evidence type="ECO:0000256" key="7">
    <source>
        <dbReference type="ARBA" id="ARBA00023136"/>
    </source>
</evidence>
<sequence length="474" mass="51804">MKERCAPYGFVPSPRMLKALLSGGLLILAFPAPGLWPLVFGALVPLFTALPGRSLREALGLGLLAFTVFFFGLLYWIPGVMIRFGGLSRPLALSVHLLLCLYLALYSALAVAGAAALKAFERPGLLPGLLLGAFWLAGEYLRGRLLTGFPWEPLSGALAPVPLLLQPAALVGALGLSLLPLWVNYALFAALPPRRRRAPLLAAFFLLGATVLYGWRALSLEVPVFPVRVALIQGNIPQEIKWRPGEERRSLERYLELSRKALACGPDFLVWPETALPFPFPYGGLTGELLKGIRSLGRPVLFGAPRAVHTEKGWDLRNSLVALSPEGKPLGVYDKEHLVPFGEYVPFEDKFPWLRNLAVASGDYTPGRGSGVLEVAGVRVGALICFENAFAPLARARVRAGADLLLVITNDAWFGRSAALRQHFDQSILRAVETRRWVIQVANTGLSGVIDPYGRVRLLGPVERPWWSCFGRRP</sequence>
<dbReference type="InterPro" id="IPR045378">
    <property type="entry name" value="LNT_N"/>
</dbReference>
<dbReference type="UniPathway" id="UPA00666"/>
<dbReference type="InterPro" id="IPR036526">
    <property type="entry name" value="C-N_Hydrolase_sf"/>
</dbReference>
<evidence type="ECO:0000256" key="1">
    <source>
        <dbReference type="ARBA" id="ARBA00004651"/>
    </source>
</evidence>
<keyword evidence="7 9" id="KW-0472">Membrane</keyword>
<comment type="catalytic activity">
    <reaction evidence="9">
        <text>N-terminal S-1,2-diacyl-sn-glyceryl-L-cysteinyl-[lipoprotein] + a glycerophospholipid = N-acyl-S-1,2-diacyl-sn-glyceryl-L-cysteinyl-[lipoprotein] + a 2-acyl-sn-glycero-3-phospholipid + H(+)</text>
        <dbReference type="Rhea" id="RHEA:48228"/>
        <dbReference type="Rhea" id="RHEA-COMP:14681"/>
        <dbReference type="Rhea" id="RHEA-COMP:14684"/>
        <dbReference type="ChEBI" id="CHEBI:15378"/>
        <dbReference type="ChEBI" id="CHEBI:136912"/>
        <dbReference type="ChEBI" id="CHEBI:140656"/>
        <dbReference type="ChEBI" id="CHEBI:140657"/>
        <dbReference type="ChEBI" id="CHEBI:140660"/>
        <dbReference type="EC" id="2.3.1.269"/>
    </reaction>
</comment>
<comment type="similarity">
    <text evidence="2 9">Belongs to the CN hydrolase family. Apolipoprotein N-acyltransferase subfamily.</text>
</comment>
<dbReference type="PANTHER" id="PTHR38686">
    <property type="entry name" value="APOLIPOPROTEIN N-ACYLTRANSFERASE"/>
    <property type="match status" value="1"/>
</dbReference>
<gene>
    <name evidence="9 11" type="primary">lnt</name>
    <name evidence="11" type="ORF">FVE67_02725</name>
</gene>
<accession>A0A6H1WRI3</accession>
<dbReference type="RefSeq" id="WP_168719138.1">
    <property type="nucleotide sequence ID" value="NZ_CP042909.1"/>
</dbReference>
<feature type="domain" description="CN hydrolase" evidence="10">
    <location>
        <begin position="232"/>
        <end position="474"/>
    </location>
</feature>
<dbReference type="InterPro" id="IPR003010">
    <property type="entry name" value="C-N_Hydrolase"/>
</dbReference>
<evidence type="ECO:0000256" key="6">
    <source>
        <dbReference type="ARBA" id="ARBA00022989"/>
    </source>
</evidence>
<dbReference type="GO" id="GO:0042158">
    <property type="term" value="P:lipoprotein biosynthetic process"/>
    <property type="evidence" value="ECO:0007669"/>
    <property type="project" value="UniProtKB-UniRule"/>
</dbReference>
<evidence type="ECO:0000256" key="4">
    <source>
        <dbReference type="ARBA" id="ARBA00022679"/>
    </source>
</evidence>
<dbReference type="AlphaFoldDB" id="A0A6H1WRI3"/>
<dbReference type="GO" id="GO:0016410">
    <property type="term" value="F:N-acyltransferase activity"/>
    <property type="evidence" value="ECO:0007669"/>
    <property type="project" value="UniProtKB-UniRule"/>
</dbReference>
<feature type="transmembrane region" description="Helical" evidence="9">
    <location>
        <begin position="96"/>
        <end position="117"/>
    </location>
</feature>
<evidence type="ECO:0000256" key="2">
    <source>
        <dbReference type="ARBA" id="ARBA00010065"/>
    </source>
</evidence>
<feature type="transmembrane region" description="Helical" evidence="9">
    <location>
        <begin position="20"/>
        <end position="46"/>
    </location>
</feature>
<dbReference type="InterPro" id="IPR004563">
    <property type="entry name" value="Apolipo_AcylTrfase"/>
</dbReference>
<dbReference type="Pfam" id="PF20154">
    <property type="entry name" value="LNT_N"/>
    <property type="match status" value="1"/>
</dbReference>
<keyword evidence="11" id="KW-0449">Lipoprotein</keyword>
<evidence type="ECO:0000313" key="11">
    <source>
        <dbReference type="EMBL" id="QJA05778.1"/>
    </source>
</evidence>
<keyword evidence="6 9" id="KW-1133">Transmembrane helix</keyword>
<keyword evidence="12" id="KW-1185">Reference proteome</keyword>
<keyword evidence="4 9" id="KW-0808">Transferase</keyword>
<organism evidence="11 12">
    <name type="scientific">Thermosulfurimonas marina</name>
    <dbReference type="NCBI Taxonomy" id="2047767"/>
    <lineage>
        <taxon>Bacteria</taxon>
        <taxon>Pseudomonadati</taxon>
        <taxon>Thermodesulfobacteriota</taxon>
        <taxon>Thermodesulfobacteria</taxon>
        <taxon>Thermodesulfobacteriales</taxon>
        <taxon>Thermodesulfobacteriaceae</taxon>
        <taxon>Thermosulfurimonas</taxon>
    </lineage>
</organism>
<dbReference type="PANTHER" id="PTHR38686:SF1">
    <property type="entry name" value="APOLIPOPROTEIN N-ACYLTRANSFERASE"/>
    <property type="match status" value="1"/>
</dbReference>
<dbReference type="EMBL" id="CP042909">
    <property type="protein sequence ID" value="QJA05778.1"/>
    <property type="molecule type" value="Genomic_DNA"/>
</dbReference>
<reference evidence="11 12" key="1">
    <citation type="submission" date="2019-08" db="EMBL/GenBank/DDBJ databases">
        <title>Complete genome sequence of Thermosulfurimonas marina SU872T, an anaerobic thermophilic chemolithoautotrophic bacterium isolated from a shallow marine hydrothermal vent.</title>
        <authorList>
            <person name="Allioux M."/>
            <person name="Jebbar M."/>
            <person name="Slobodkina G."/>
            <person name="Slobodkin A."/>
            <person name="Moalic Y."/>
            <person name="Frolova A."/>
            <person name="Shao Z."/>
            <person name="Alain K."/>
        </authorList>
    </citation>
    <scope>NUCLEOTIDE SEQUENCE [LARGE SCALE GENOMIC DNA]</scope>
    <source>
        <strain evidence="11 12">SU872</strain>
    </source>
</reference>
<feature type="transmembrane region" description="Helical" evidence="9">
    <location>
        <begin position="58"/>
        <end position="76"/>
    </location>
</feature>
<dbReference type="EC" id="2.3.1.269" evidence="9"/>
<dbReference type="CDD" id="cd07571">
    <property type="entry name" value="ALP_N-acyl_transferase"/>
    <property type="match status" value="1"/>
</dbReference>
<name>A0A6H1WRI3_9BACT</name>
<keyword evidence="8 9" id="KW-0012">Acyltransferase</keyword>
<dbReference type="PROSITE" id="PS50263">
    <property type="entry name" value="CN_HYDROLASE"/>
    <property type="match status" value="1"/>
</dbReference>
<proteinExistence type="inferred from homology"/>
<dbReference type="Pfam" id="PF00795">
    <property type="entry name" value="CN_hydrolase"/>
    <property type="match status" value="1"/>
</dbReference>
<feature type="transmembrane region" description="Helical" evidence="9">
    <location>
        <begin position="200"/>
        <end position="218"/>
    </location>
</feature>
<evidence type="ECO:0000256" key="8">
    <source>
        <dbReference type="ARBA" id="ARBA00023315"/>
    </source>
</evidence>
<evidence type="ECO:0000256" key="9">
    <source>
        <dbReference type="HAMAP-Rule" id="MF_01148"/>
    </source>
</evidence>
<comment type="pathway">
    <text evidence="9">Protein modification; lipoprotein biosynthesis (N-acyl transfer).</text>
</comment>
<evidence type="ECO:0000256" key="3">
    <source>
        <dbReference type="ARBA" id="ARBA00022475"/>
    </source>
</evidence>
<dbReference type="Gene3D" id="3.60.110.10">
    <property type="entry name" value="Carbon-nitrogen hydrolase"/>
    <property type="match status" value="1"/>
</dbReference>
<keyword evidence="3 9" id="KW-1003">Cell membrane</keyword>
<evidence type="ECO:0000259" key="10">
    <source>
        <dbReference type="PROSITE" id="PS50263"/>
    </source>
</evidence>
<dbReference type="SUPFAM" id="SSF56317">
    <property type="entry name" value="Carbon-nitrogen hydrolase"/>
    <property type="match status" value="1"/>
</dbReference>
<evidence type="ECO:0000313" key="12">
    <source>
        <dbReference type="Proteomes" id="UP000501253"/>
    </source>
</evidence>
<comment type="function">
    <text evidence="9">Catalyzes the phospholipid dependent N-acylation of the N-terminal cysteine of apolipoprotein, the last step in lipoprotein maturation.</text>
</comment>
<comment type="caution">
    <text evidence="9">Lacks conserved residue(s) required for the propagation of feature annotation.</text>
</comment>
<dbReference type="KEGG" id="tmai:FVE67_02725"/>
<dbReference type="GO" id="GO:0005886">
    <property type="term" value="C:plasma membrane"/>
    <property type="evidence" value="ECO:0007669"/>
    <property type="project" value="UniProtKB-SubCell"/>
</dbReference>
<dbReference type="NCBIfam" id="TIGR00546">
    <property type="entry name" value="lnt"/>
    <property type="match status" value="1"/>
</dbReference>
<comment type="subcellular location">
    <subcellularLocation>
        <location evidence="1 9">Cell membrane</location>
        <topology evidence="1 9">Multi-pass membrane protein</topology>
    </subcellularLocation>
</comment>
<protein>
    <recommendedName>
        <fullName evidence="9">Apolipoprotein N-acyltransferase</fullName>
        <shortName evidence="9">ALP N-acyltransferase</shortName>
        <ecNumber evidence="9">2.3.1.269</ecNumber>
    </recommendedName>
</protein>
<feature type="transmembrane region" description="Helical" evidence="9">
    <location>
        <begin position="163"/>
        <end position="188"/>
    </location>
</feature>
<keyword evidence="5 9" id="KW-0812">Transmembrane</keyword>
<evidence type="ECO:0000256" key="5">
    <source>
        <dbReference type="ARBA" id="ARBA00022692"/>
    </source>
</evidence>
<dbReference type="Proteomes" id="UP000501253">
    <property type="component" value="Chromosome"/>
</dbReference>
<dbReference type="HAMAP" id="MF_01148">
    <property type="entry name" value="Lnt"/>
    <property type="match status" value="1"/>
</dbReference>